<evidence type="ECO:0000313" key="3">
    <source>
        <dbReference type="EMBL" id="PON88477.1"/>
    </source>
</evidence>
<evidence type="ECO:0000256" key="2">
    <source>
        <dbReference type="PROSITE-ProRule" id="PRU00708"/>
    </source>
</evidence>
<dbReference type="GO" id="GO:0003723">
    <property type="term" value="F:RNA binding"/>
    <property type="evidence" value="ECO:0007669"/>
    <property type="project" value="InterPro"/>
</dbReference>
<dbReference type="AlphaFoldDB" id="A0A2P5ESG2"/>
<dbReference type="FunFam" id="1.25.40.10:FF:000470">
    <property type="entry name" value="Pentatricopeptide repeat-containing protein At5g66520"/>
    <property type="match status" value="1"/>
</dbReference>
<dbReference type="OrthoDB" id="185373at2759"/>
<evidence type="ECO:0000256" key="1">
    <source>
        <dbReference type="ARBA" id="ARBA00022737"/>
    </source>
</evidence>
<dbReference type="GO" id="GO:0048731">
    <property type="term" value="P:system development"/>
    <property type="evidence" value="ECO:0007669"/>
    <property type="project" value="UniProtKB-ARBA"/>
</dbReference>
<dbReference type="PANTHER" id="PTHR47926">
    <property type="entry name" value="PENTATRICOPEPTIDE REPEAT-CONTAINING PROTEIN"/>
    <property type="match status" value="1"/>
</dbReference>
<organism evidence="3 4">
    <name type="scientific">Trema orientale</name>
    <name type="common">Charcoal tree</name>
    <name type="synonym">Celtis orientalis</name>
    <dbReference type="NCBI Taxonomy" id="63057"/>
    <lineage>
        <taxon>Eukaryota</taxon>
        <taxon>Viridiplantae</taxon>
        <taxon>Streptophyta</taxon>
        <taxon>Embryophyta</taxon>
        <taxon>Tracheophyta</taxon>
        <taxon>Spermatophyta</taxon>
        <taxon>Magnoliopsida</taxon>
        <taxon>eudicotyledons</taxon>
        <taxon>Gunneridae</taxon>
        <taxon>Pentapetalae</taxon>
        <taxon>rosids</taxon>
        <taxon>fabids</taxon>
        <taxon>Rosales</taxon>
        <taxon>Cannabaceae</taxon>
        <taxon>Trema</taxon>
    </lineage>
</organism>
<reference evidence="4" key="1">
    <citation type="submission" date="2016-06" db="EMBL/GenBank/DDBJ databases">
        <title>Parallel loss of symbiosis genes in relatives of nitrogen-fixing non-legume Parasponia.</title>
        <authorList>
            <person name="Van Velzen R."/>
            <person name="Holmer R."/>
            <person name="Bu F."/>
            <person name="Rutten L."/>
            <person name="Van Zeijl A."/>
            <person name="Liu W."/>
            <person name="Santuari L."/>
            <person name="Cao Q."/>
            <person name="Sharma T."/>
            <person name="Shen D."/>
            <person name="Roswanjaya Y."/>
            <person name="Wardhani T."/>
            <person name="Kalhor M.S."/>
            <person name="Jansen J."/>
            <person name="Van den Hoogen J."/>
            <person name="Gungor B."/>
            <person name="Hartog M."/>
            <person name="Hontelez J."/>
            <person name="Verver J."/>
            <person name="Yang W.-C."/>
            <person name="Schijlen E."/>
            <person name="Repin R."/>
            <person name="Schilthuizen M."/>
            <person name="Schranz E."/>
            <person name="Heidstra R."/>
            <person name="Miyata K."/>
            <person name="Fedorova E."/>
            <person name="Kohlen W."/>
            <person name="Bisseling T."/>
            <person name="Smit S."/>
            <person name="Geurts R."/>
        </authorList>
    </citation>
    <scope>NUCLEOTIDE SEQUENCE [LARGE SCALE GENOMIC DNA]</scope>
    <source>
        <strain evidence="4">cv. RG33-2</strain>
    </source>
</reference>
<dbReference type="Proteomes" id="UP000237000">
    <property type="component" value="Unassembled WGS sequence"/>
</dbReference>
<dbReference type="SUPFAM" id="SSF48452">
    <property type="entry name" value="TPR-like"/>
    <property type="match status" value="1"/>
</dbReference>
<dbReference type="InterPro" id="IPR046848">
    <property type="entry name" value="E_motif"/>
</dbReference>
<protein>
    <submittedName>
        <fullName evidence="3">Tetratricopeptide-like helical domain containing protein</fullName>
    </submittedName>
</protein>
<dbReference type="InterPro" id="IPR046960">
    <property type="entry name" value="PPR_At4g14850-like_plant"/>
</dbReference>
<dbReference type="EMBL" id="JXTC01000105">
    <property type="protein sequence ID" value="PON88477.1"/>
    <property type="molecule type" value="Genomic_DNA"/>
</dbReference>
<dbReference type="InterPro" id="IPR002885">
    <property type="entry name" value="PPR_rpt"/>
</dbReference>
<dbReference type="GO" id="GO:0009451">
    <property type="term" value="P:RNA modification"/>
    <property type="evidence" value="ECO:0007669"/>
    <property type="project" value="InterPro"/>
</dbReference>
<feature type="repeat" description="PPR" evidence="2">
    <location>
        <begin position="380"/>
        <end position="414"/>
    </location>
</feature>
<dbReference type="Pfam" id="PF20431">
    <property type="entry name" value="E_motif"/>
    <property type="match status" value="1"/>
</dbReference>
<proteinExistence type="predicted"/>
<accession>A0A2P5ESG2</accession>
<gene>
    <name evidence="3" type="ORF">TorRG33x02_156910</name>
</gene>
<sequence>METLKLSPSNSLPLPQQPVSLQTLPFSLLQSCKTQEEVLKVHAFSLRTGTFHHPFISSRFLALYAGPQVNNLDYARSVFQLIHKPDLVSWNVLLKCYVENQRSHDAVSLFYELVHDFTPDVFTFPSVIKGCARLNAIQEGKQVHGMVLKIGCGLDKYVQSSLVSMYSKCGEIGSARKVFDQIGVKDLVLCNSLIDGYARCGEVEFALQVFDEMPERDLFSWTALVDGLSKCGRIELARDIFDRMPSRNMVSWNAMINGYMKSGGFVMARQLFDEMPTRDIITWNSMIAGYEFNGRFMEALYLFLTLLKEGLVPNHTTLVAALAAVSGLAILGKGKWIHSLMVKSGVEPEGVLGTSLINMYSKCGSVKSALTVFRSISRKKLGHWDAIIVGLGMHGMADHAIGLFSEMRRFGLKPHATTFLGVLNACSHAGLVDLGRQYFNMMVRENGIEPAVEHYASLMDILCRAGNLEEAKDITESMPMQPNKNIWMSLLSGSRNFGNVKIGEYAALRLIEVAPDNIGCYVMLSDMYAAAGKWDKVSWVREMMRKRRIQNDLGSSCIEHKGMLHEFTVADKSHPQTNEITVADKSHPQTNEITLR</sequence>
<dbReference type="InterPro" id="IPR011990">
    <property type="entry name" value="TPR-like_helical_dom_sf"/>
</dbReference>
<dbReference type="InParanoid" id="A0A2P5ESG2"/>
<comment type="caution">
    <text evidence="3">The sequence shown here is derived from an EMBL/GenBank/DDBJ whole genome shotgun (WGS) entry which is preliminary data.</text>
</comment>
<evidence type="ECO:0000313" key="4">
    <source>
        <dbReference type="Proteomes" id="UP000237000"/>
    </source>
</evidence>
<dbReference type="Pfam" id="PF13041">
    <property type="entry name" value="PPR_2"/>
    <property type="match status" value="1"/>
</dbReference>
<dbReference type="PROSITE" id="PS51257">
    <property type="entry name" value="PROKAR_LIPOPROTEIN"/>
    <property type="match status" value="1"/>
</dbReference>
<feature type="repeat" description="PPR" evidence="2">
    <location>
        <begin position="248"/>
        <end position="278"/>
    </location>
</feature>
<dbReference type="NCBIfam" id="TIGR00756">
    <property type="entry name" value="PPR"/>
    <property type="match status" value="8"/>
</dbReference>
<dbReference type="Pfam" id="PF01535">
    <property type="entry name" value="PPR"/>
    <property type="match status" value="9"/>
</dbReference>
<keyword evidence="1" id="KW-0677">Repeat</keyword>
<feature type="repeat" description="PPR" evidence="2">
    <location>
        <begin position="279"/>
        <end position="313"/>
    </location>
</feature>
<name>A0A2P5ESG2_TREOI</name>
<dbReference type="FunFam" id="1.25.40.10:FF:000125">
    <property type="entry name" value="Pentatricopeptide repeat-containing protein"/>
    <property type="match status" value="1"/>
</dbReference>
<dbReference type="FunFam" id="1.25.40.10:FF:000184">
    <property type="entry name" value="Pentatricopeptide repeat-containing protein, chloroplastic"/>
    <property type="match status" value="1"/>
</dbReference>
<dbReference type="Gene3D" id="1.25.40.10">
    <property type="entry name" value="Tetratricopeptide repeat domain"/>
    <property type="match status" value="5"/>
</dbReference>
<feature type="repeat" description="PPR" evidence="2">
    <location>
        <begin position="186"/>
        <end position="220"/>
    </location>
</feature>
<dbReference type="PROSITE" id="PS51375">
    <property type="entry name" value="PPR"/>
    <property type="match status" value="4"/>
</dbReference>
<keyword evidence="4" id="KW-1185">Reference proteome</keyword>
<dbReference type="STRING" id="63057.A0A2P5ESG2"/>
<dbReference type="PANTHER" id="PTHR47926:SF436">
    <property type="entry name" value="PENTATRICOPEPTIDE REPEAT-CONTAINING PROTEIN ELI1, CHLOROPLASTIC-LIKE ISOFORM X2"/>
    <property type="match status" value="1"/>
</dbReference>